<proteinExistence type="inferred from homology"/>
<evidence type="ECO:0000256" key="4">
    <source>
        <dbReference type="ARBA" id="ARBA00016244"/>
    </source>
</evidence>
<dbReference type="GO" id="GO:0005576">
    <property type="term" value="C:extracellular region"/>
    <property type="evidence" value="ECO:0007669"/>
    <property type="project" value="UniProtKB-SubCell"/>
</dbReference>
<evidence type="ECO:0000313" key="12">
    <source>
        <dbReference type="Proteomes" id="UP000000647"/>
    </source>
</evidence>
<feature type="domain" description="Flagellar hook-associated protein FlgK helical" evidence="10">
    <location>
        <begin position="93"/>
        <end position="328"/>
    </location>
</feature>
<feature type="domain" description="Flagellar basal-body/hook protein C-terminal" evidence="9">
    <location>
        <begin position="642"/>
        <end position="681"/>
    </location>
</feature>
<keyword evidence="11" id="KW-0969">Cilium</keyword>
<dbReference type="GO" id="GO:0009424">
    <property type="term" value="C:bacterial-type flagellum hook"/>
    <property type="evidence" value="ECO:0007669"/>
    <property type="project" value="InterPro"/>
</dbReference>
<feature type="domain" description="Flagellar basal body rod protein N-terminal" evidence="8">
    <location>
        <begin position="5"/>
        <end position="34"/>
    </location>
</feature>
<dbReference type="STRING" id="349124.Hhal_0511"/>
<dbReference type="KEGG" id="hha:Hhal_0511"/>
<dbReference type="PANTHER" id="PTHR30033:SF1">
    <property type="entry name" value="FLAGELLAR HOOK-ASSOCIATED PROTEIN 1"/>
    <property type="match status" value="1"/>
</dbReference>
<dbReference type="Proteomes" id="UP000000647">
    <property type="component" value="Chromosome"/>
</dbReference>
<evidence type="ECO:0000256" key="2">
    <source>
        <dbReference type="ARBA" id="ARBA00004613"/>
    </source>
</evidence>
<dbReference type="GO" id="GO:0005198">
    <property type="term" value="F:structural molecule activity"/>
    <property type="evidence" value="ECO:0007669"/>
    <property type="project" value="InterPro"/>
</dbReference>
<evidence type="ECO:0000256" key="7">
    <source>
        <dbReference type="SAM" id="MobiDB-lite"/>
    </source>
</evidence>
<dbReference type="InterPro" id="IPR010930">
    <property type="entry name" value="Flg_bb/hook_C_dom"/>
</dbReference>
<accession>A1WUD6</accession>
<keyword evidence="5" id="KW-0964">Secreted</keyword>
<evidence type="ECO:0000256" key="6">
    <source>
        <dbReference type="ARBA" id="ARBA00023143"/>
    </source>
</evidence>
<dbReference type="GO" id="GO:0044780">
    <property type="term" value="P:bacterial-type flagellum assembly"/>
    <property type="evidence" value="ECO:0007669"/>
    <property type="project" value="InterPro"/>
</dbReference>
<gene>
    <name evidence="11" type="ordered locus">Hhal_0511</name>
</gene>
<evidence type="ECO:0000313" key="11">
    <source>
        <dbReference type="EMBL" id="ABM61298.1"/>
    </source>
</evidence>
<keyword evidence="11" id="KW-0282">Flagellum</keyword>
<dbReference type="SUPFAM" id="SSF64518">
    <property type="entry name" value="Phase 1 flagellin"/>
    <property type="match status" value="1"/>
</dbReference>
<dbReference type="AlphaFoldDB" id="A1WUD6"/>
<organism evidence="11 12">
    <name type="scientific">Halorhodospira halophila (strain DSM 244 / SL1)</name>
    <name type="common">Ectothiorhodospira halophila (strain DSM 244 / SL1)</name>
    <dbReference type="NCBI Taxonomy" id="349124"/>
    <lineage>
        <taxon>Bacteria</taxon>
        <taxon>Pseudomonadati</taxon>
        <taxon>Pseudomonadota</taxon>
        <taxon>Gammaproteobacteria</taxon>
        <taxon>Chromatiales</taxon>
        <taxon>Ectothiorhodospiraceae</taxon>
        <taxon>Halorhodospira</taxon>
    </lineage>
</organism>
<dbReference type="EMBL" id="CP000544">
    <property type="protein sequence ID" value="ABM61298.1"/>
    <property type="molecule type" value="Genomic_DNA"/>
</dbReference>
<dbReference type="HOGENOM" id="CLU_012762_0_0_6"/>
<dbReference type="Pfam" id="PF22638">
    <property type="entry name" value="FlgK_D1"/>
    <property type="match status" value="1"/>
</dbReference>
<sequence>MVDILQTGISGLRASQRGLATTSHNISNVNTDGYSRQRVEQDTSIPHYHSRGAIGTGTQVQTIQRLSEDHRVDALRNNHAEYERLDRLAEMTGRIDNLVADQDAGLSPSLRQFFDAVEEVANDPSNTVSRQQLLTQGQALADRFHTLDNRLLTLEEDVNKRVRAEADKINGLAESIAELNGEIRSRWTNPQRPPNDLLDQRDEKIRQLSEHVTVRVTEQDDRSLNVGIGNGQPLVTGDRANTLEVTRNAFDPERPELAVRRGDREVQITSAVQGGSLGGLLEFRNGVLDETRDEIGRVATSLAGAMNEQHRSGIQFDSGYPEAGDDFFDYAREAGVSAHRGNAGDGQPQVVIDEERIGDLRRENYQARVVDGQLQVLTEDTNEVRTLGTGEDADIQPDADGGYRFDGLILYPPDPEAGDLQEGDRFLIEPTRNAAQGIEGRLSRPTQVAAAAPVVTGEAPREDGQTENTGRARIGPPDVGRADGVMAALEEGGALQQGVEMTYSDDGTFNVTIGGDTVGTFEYDPEDPERGQVVNLSEDVEPVSGAAAEALAELDISVRISGVPDDGDRFGLYGNYEGVGDNTNALRMAELMEDTVMDNGNSTFQEAYSAMVGELGGFSQRVQTNRDAQEALLNQAKEQWEELSGVNLDEEAANMMEYQQAYQAAAQIITSADEVFQEMLNAVRR</sequence>
<dbReference type="RefSeq" id="WP_011813321.1">
    <property type="nucleotide sequence ID" value="NC_008789.1"/>
</dbReference>
<protein>
    <recommendedName>
        <fullName evidence="4">Flagellar hook-associated protein 1</fullName>
    </recommendedName>
</protein>
<evidence type="ECO:0000256" key="5">
    <source>
        <dbReference type="ARBA" id="ARBA00022525"/>
    </source>
</evidence>
<dbReference type="eggNOG" id="COG1256">
    <property type="taxonomic scope" value="Bacteria"/>
</dbReference>
<evidence type="ECO:0000256" key="3">
    <source>
        <dbReference type="ARBA" id="ARBA00009677"/>
    </source>
</evidence>
<evidence type="ECO:0000259" key="10">
    <source>
        <dbReference type="Pfam" id="PF22638"/>
    </source>
</evidence>
<dbReference type="InterPro" id="IPR002371">
    <property type="entry name" value="FlgK"/>
</dbReference>
<dbReference type="InterPro" id="IPR001444">
    <property type="entry name" value="Flag_bb_rod_N"/>
</dbReference>
<evidence type="ECO:0000259" key="8">
    <source>
        <dbReference type="Pfam" id="PF00460"/>
    </source>
</evidence>
<evidence type="ECO:0000256" key="1">
    <source>
        <dbReference type="ARBA" id="ARBA00004365"/>
    </source>
</evidence>
<keyword evidence="6" id="KW-0975">Bacterial flagellum</keyword>
<keyword evidence="11" id="KW-0966">Cell projection</keyword>
<name>A1WUD6_HALHL</name>
<dbReference type="OrthoDB" id="9802553at2"/>
<reference evidence="11 12" key="2">
    <citation type="journal article" date="2013" name="Stand. Genomic Sci.">
        <title>Complete genome sequence of Halorhodospira halophila SL1.</title>
        <authorList>
            <person name="Challacombe J.F."/>
            <person name="Majid S."/>
            <person name="Deole R."/>
            <person name="Brettin T.S."/>
            <person name="Bruce D."/>
            <person name="Delano S.F."/>
            <person name="Detter J.C."/>
            <person name="Gleasner C.D."/>
            <person name="Han C.S."/>
            <person name="Misra M."/>
            <person name="Reitenga K.G."/>
            <person name="Mikhailova N."/>
            <person name="Woyke T."/>
            <person name="Pitluck S."/>
            <person name="Nolan M."/>
            <person name="Land M.L."/>
            <person name="Saunders E."/>
            <person name="Tapia R."/>
            <person name="Lapidus A."/>
            <person name="Ivanova N."/>
            <person name="Hoff W.D."/>
        </authorList>
    </citation>
    <scope>NUCLEOTIDE SEQUENCE [LARGE SCALE GENOMIC DNA]</scope>
    <source>
        <strain evidence="12">DSM 244 / SL1</strain>
    </source>
</reference>
<comment type="subcellular location">
    <subcellularLocation>
        <location evidence="1">Bacterial flagellum</location>
    </subcellularLocation>
    <subcellularLocation>
        <location evidence="2">Secreted</location>
    </subcellularLocation>
</comment>
<dbReference type="Pfam" id="PF00460">
    <property type="entry name" value="Flg_bb_rod"/>
    <property type="match status" value="1"/>
</dbReference>
<feature type="region of interest" description="Disordered" evidence="7">
    <location>
        <begin position="444"/>
        <end position="478"/>
    </location>
</feature>
<dbReference type="Pfam" id="PF06429">
    <property type="entry name" value="Flg_bbr_C"/>
    <property type="match status" value="1"/>
</dbReference>
<dbReference type="PRINTS" id="PR01005">
    <property type="entry name" value="FLGHOOKAP1"/>
</dbReference>
<comment type="similarity">
    <text evidence="3">Belongs to the flagella basal body rod proteins family.</text>
</comment>
<dbReference type="PANTHER" id="PTHR30033">
    <property type="entry name" value="FLAGELLAR HOOK-ASSOCIATED PROTEIN 1"/>
    <property type="match status" value="1"/>
</dbReference>
<dbReference type="InterPro" id="IPR053927">
    <property type="entry name" value="FlgK_helical"/>
</dbReference>
<keyword evidence="12" id="KW-1185">Reference proteome</keyword>
<reference evidence="12" key="1">
    <citation type="submission" date="2006-12" db="EMBL/GenBank/DDBJ databases">
        <title>Complete sequence of Halorhodospira halophila SL1.</title>
        <authorList>
            <consortium name="US DOE Joint Genome Institute"/>
            <person name="Copeland A."/>
            <person name="Lucas S."/>
            <person name="Lapidus A."/>
            <person name="Barry K."/>
            <person name="Detter J.C."/>
            <person name="Glavina del Rio T."/>
            <person name="Hammon N."/>
            <person name="Israni S."/>
            <person name="Dalin E."/>
            <person name="Tice H."/>
            <person name="Pitluck S."/>
            <person name="Saunders E."/>
            <person name="Brettin T."/>
            <person name="Bruce D."/>
            <person name="Han C."/>
            <person name="Tapia R."/>
            <person name="Schmutz J."/>
            <person name="Larimer F."/>
            <person name="Land M."/>
            <person name="Hauser L."/>
            <person name="Kyrpides N."/>
            <person name="Mikhailova N."/>
            <person name="Hoff W."/>
            <person name="Richardson P."/>
        </authorList>
    </citation>
    <scope>NUCLEOTIDE SEQUENCE [LARGE SCALE GENOMIC DNA]</scope>
    <source>
        <strain evidence="12">DSM 244 / SL1</strain>
    </source>
</reference>
<evidence type="ECO:0000259" key="9">
    <source>
        <dbReference type="Pfam" id="PF06429"/>
    </source>
</evidence>
<dbReference type="NCBIfam" id="TIGR02492">
    <property type="entry name" value="flgK_ends"/>
    <property type="match status" value="1"/>
</dbReference>